<comment type="caution">
    <text evidence="1">The sequence shown here is derived from an EMBL/GenBank/DDBJ whole genome shotgun (WGS) entry which is preliminary data.</text>
</comment>
<sequence>MLVAIGGSNSDEETAGAAVSDVAIGSDASGAVGDAAEAAVTDAVLSGFRALPATEGREVNTELPRKVHDQCNGYNHWVVGVPTYLAMWVPTRLTEL</sequence>
<name>A0A834KGU4_VESGE</name>
<dbReference type="Proteomes" id="UP000617340">
    <property type="component" value="Unassembled WGS sequence"/>
</dbReference>
<evidence type="ECO:0000313" key="2">
    <source>
        <dbReference type="Proteomes" id="UP000617340"/>
    </source>
</evidence>
<protein>
    <submittedName>
        <fullName evidence="1">Uncharacterized protein</fullName>
    </submittedName>
</protein>
<dbReference type="EMBL" id="JACSDZ010000004">
    <property type="protein sequence ID" value="KAF7406388.1"/>
    <property type="molecule type" value="Genomic_DNA"/>
</dbReference>
<evidence type="ECO:0000313" key="1">
    <source>
        <dbReference type="EMBL" id="KAF7406388.1"/>
    </source>
</evidence>
<proteinExistence type="predicted"/>
<dbReference type="AlphaFoldDB" id="A0A834KGU4"/>
<organism evidence="1 2">
    <name type="scientific">Vespula germanica</name>
    <name type="common">German yellow jacket</name>
    <name type="synonym">Paravespula germanica</name>
    <dbReference type="NCBI Taxonomy" id="30212"/>
    <lineage>
        <taxon>Eukaryota</taxon>
        <taxon>Metazoa</taxon>
        <taxon>Ecdysozoa</taxon>
        <taxon>Arthropoda</taxon>
        <taxon>Hexapoda</taxon>
        <taxon>Insecta</taxon>
        <taxon>Pterygota</taxon>
        <taxon>Neoptera</taxon>
        <taxon>Endopterygota</taxon>
        <taxon>Hymenoptera</taxon>
        <taxon>Apocrita</taxon>
        <taxon>Aculeata</taxon>
        <taxon>Vespoidea</taxon>
        <taxon>Vespidae</taxon>
        <taxon>Vespinae</taxon>
        <taxon>Vespula</taxon>
    </lineage>
</organism>
<reference evidence="1" key="1">
    <citation type="journal article" date="2020" name="G3 (Bethesda)">
        <title>High-Quality Assemblies for Three Invasive Social Wasps from the &lt;i&gt;Vespula&lt;/i&gt; Genus.</title>
        <authorList>
            <person name="Harrop T.W.R."/>
            <person name="Guhlin J."/>
            <person name="McLaughlin G.M."/>
            <person name="Permina E."/>
            <person name="Stockwell P."/>
            <person name="Gilligan J."/>
            <person name="Le Lec M.F."/>
            <person name="Gruber M.A.M."/>
            <person name="Quinn O."/>
            <person name="Lovegrove M."/>
            <person name="Duncan E.J."/>
            <person name="Remnant E.J."/>
            <person name="Van Eeckhoven J."/>
            <person name="Graham B."/>
            <person name="Knapp R.A."/>
            <person name="Langford K.W."/>
            <person name="Kronenberg Z."/>
            <person name="Press M.O."/>
            <person name="Eacker S.M."/>
            <person name="Wilson-Rankin E.E."/>
            <person name="Purcell J."/>
            <person name="Lester P.J."/>
            <person name="Dearden P.K."/>
        </authorList>
    </citation>
    <scope>NUCLEOTIDE SEQUENCE</scope>
    <source>
        <strain evidence="1">Linc-1</strain>
    </source>
</reference>
<accession>A0A834KGU4</accession>
<gene>
    <name evidence="1" type="ORF">HZH68_005757</name>
</gene>
<keyword evidence="2" id="KW-1185">Reference proteome</keyword>